<evidence type="ECO:0000256" key="1">
    <source>
        <dbReference type="SAM" id="MobiDB-lite"/>
    </source>
</evidence>
<feature type="region of interest" description="Disordered" evidence="1">
    <location>
        <begin position="341"/>
        <end position="373"/>
    </location>
</feature>
<gene>
    <name evidence="2" type="ORF">A3B24_00020</name>
</gene>
<dbReference type="STRING" id="1802461.A3B24_00020"/>
<accession>A0A1G2RJ23</accession>
<dbReference type="EMBL" id="MHUG01000021">
    <property type="protein sequence ID" value="OHA72840.1"/>
    <property type="molecule type" value="Genomic_DNA"/>
</dbReference>
<name>A0A1G2RJ23_9BACT</name>
<sequence length="373" mass="40886">MGKRTFSREAYSLAAETFVPKSGPATFRAEQVARETGTLNPLVDPAGYGVIRRSLPRLEKRADGLWVLTVGTPIPKEVRVDTTGSMGGNVDIALRVLPKDYELCSGVLPGYDLQSAIGIFGDVGDRFVLCRPQFEMVAEKIVEQLTLMVPERAGGDAPEDPHYGLFGAAFLTAVYIVRIDLKGYDFTVSDAPGRDWLDESQLRRIFGPEVFEKVAENGHKVDSRDLPSTMEVVQDLLKRAHAFFLQVGDAPSTTRFWTGVFGAERVVVLPSTELLPQVQAAIIGLTEGTLDLSSVEEFLQENNVERDDAKRIVRSVANIPIGAQAALPNFGKRPQKGDLFREKTDVWPIDPSEVDSEGAPSEESGDPEGPKWL</sequence>
<organism evidence="2 3">
    <name type="scientific">Candidatus Wildermuthbacteria bacterium RIFCSPLOWO2_01_FULL_48_16</name>
    <dbReference type="NCBI Taxonomy" id="1802461"/>
    <lineage>
        <taxon>Bacteria</taxon>
        <taxon>Candidatus Wildermuthiibacteriota</taxon>
    </lineage>
</organism>
<evidence type="ECO:0000313" key="2">
    <source>
        <dbReference type="EMBL" id="OHA72840.1"/>
    </source>
</evidence>
<protein>
    <submittedName>
        <fullName evidence="2">Uncharacterized protein</fullName>
    </submittedName>
</protein>
<dbReference type="AlphaFoldDB" id="A0A1G2RJ23"/>
<dbReference type="Proteomes" id="UP000176917">
    <property type="component" value="Unassembled WGS sequence"/>
</dbReference>
<reference evidence="2 3" key="1">
    <citation type="journal article" date="2016" name="Nat. Commun.">
        <title>Thousands of microbial genomes shed light on interconnected biogeochemical processes in an aquifer system.</title>
        <authorList>
            <person name="Anantharaman K."/>
            <person name="Brown C.T."/>
            <person name="Hug L.A."/>
            <person name="Sharon I."/>
            <person name="Castelle C.J."/>
            <person name="Probst A.J."/>
            <person name="Thomas B.C."/>
            <person name="Singh A."/>
            <person name="Wilkins M.J."/>
            <person name="Karaoz U."/>
            <person name="Brodie E.L."/>
            <person name="Williams K.H."/>
            <person name="Hubbard S.S."/>
            <person name="Banfield J.F."/>
        </authorList>
    </citation>
    <scope>NUCLEOTIDE SEQUENCE [LARGE SCALE GENOMIC DNA]</scope>
</reference>
<proteinExistence type="predicted"/>
<evidence type="ECO:0000313" key="3">
    <source>
        <dbReference type="Proteomes" id="UP000176917"/>
    </source>
</evidence>
<comment type="caution">
    <text evidence="2">The sequence shown here is derived from an EMBL/GenBank/DDBJ whole genome shotgun (WGS) entry which is preliminary data.</text>
</comment>